<proteinExistence type="predicted"/>
<dbReference type="InterPro" id="IPR007329">
    <property type="entry name" value="FMN-bd"/>
</dbReference>
<feature type="compositionally biased region" description="Low complexity" evidence="1">
    <location>
        <begin position="31"/>
        <end position="77"/>
    </location>
</feature>
<feature type="domain" description="FMN-binding" evidence="2">
    <location>
        <begin position="86"/>
        <end position="163"/>
    </location>
</feature>
<dbReference type="Gene3D" id="3.90.1010.20">
    <property type="match status" value="1"/>
</dbReference>
<dbReference type="EMBL" id="JAGIOA010000001">
    <property type="protein sequence ID" value="MBP2378386.1"/>
    <property type="molecule type" value="Genomic_DNA"/>
</dbReference>
<evidence type="ECO:0000313" key="3">
    <source>
        <dbReference type="EMBL" id="MBP2378386.1"/>
    </source>
</evidence>
<accession>A0ABS4WQQ5</accession>
<evidence type="ECO:0000313" key="4">
    <source>
        <dbReference type="Proteomes" id="UP000703720"/>
    </source>
</evidence>
<gene>
    <name evidence="3" type="ORF">JOF42_001881</name>
</gene>
<organism evidence="3 4">
    <name type="scientific">Microbacterium phyllosphaerae</name>
    <dbReference type="NCBI Taxonomy" id="124798"/>
    <lineage>
        <taxon>Bacteria</taxon>
        <taxon>Bacillati</taxon>
        <taxon>Actinomycetota</taxon>
        <taxon>Actinomycetes</taxon>
        <taxon>Micrococcales</taxon>
        <taxon>Microbacteriaceae</taxon>
        <taxon>Microbacterium</taxon>
    </lineage>
</organism>
<dbReference type="Pfam" id="PF04205">
    <property type="entry name" value="FMN_bind"/>
    <property type="match status" value="1"/>
</dbReference>
<sequence>MKKILYTLLATVSGLVLLFSYRTSLEAVTPTDASAATATGGATTTSTDTATGSSGSASSSSGTSSDATTSSGLTDGTYTGASSQTRYGPVQVQITVSGGQISDVQAIDYPDSNGRDRQINETAIPRLVSETMQSQNAQIQMVSGATYTSNGYLSSLQSAIDQAQS</sequence>
<dbReference type="RefSeq" id="WP_210097622.1">
    <property type="nucleotide sequence ID" value="NZ_BAAAIO010000001.1"/>
</dbReference>
<comment type="caution">
    <text evidence="3">The sequence shown here is derived from an EMBL/GenBank/DDBJ whole genome shotgun (WGS) entry which is preliminary data.</text>
</comment>
<feature type="region of interest" description="Disordered" evidence="1">
    <location>
        <begin position="30"/>
        <end position="84"/>
    </location>
</feature>
<name>A0ABS4WQQ5_9MICO</name>
<protein>
    <submittedName>
        <fullName evidence="3">Uncharacterized protein with FMN-binding domain</fullName>
    </submittedName>
</protein>
<reference evidence="3 4" key="1">
    <citation type="submission" date="2021-03" db="EMBL/GenBank/DDBJ databases">
        <title>Sequencing the genomes of 1000 actinobacteria strains.</title>
        <authorList>
            <person name="Klenk H.-P."/>
        </authorList>
    </citation>
    <scope>NUCLEOTIDE SEQUENCE [LARGE SCALE GENOMIC DNA]</scope>
    <source>
        <strain evidence="3 4">DSM 13468</strain>
    </source>
</reference>
<evidence type="ECO:0000259" key="2">
    <source>
        <dbReference type="SMART" id="SM00900"/>
    </source>
</evidence>
<dbReference type="Proteomes" id="UP000703720">
    <property type="component" value="Unassembled WGS sequence"/>
</dbReference>
<evidence type="ECO:0000256" key="1">
    <source>
        <dbReference type="SAM" id="MobiDB-lite"/>
    </source>
</evidence>
<dbReference type="SMART" id="SM00900">
    <property type="entry name" value="FMN_bind"/>
    <property type="match status" value="1"/>
</dbReference>
<keyword evidence="4" id="KW-1185">Reference proteome</keyword>